<dbReference type="Pfam" id="PF05168">
    <property type="entry name" value="HEPN"/>
    <property type="match status" value="1"/>
</dbReference>
<reference evidence="4" key="1">
    <citation type="submission" date="2017-09" db="EMBL/GenBank/DDBJ databases">
        <authorList>
            <person name="Varghese N."/>
            <person name="Submissions S."/>
        </authorList>
    </citation>
    <scope>NUCLEOTIDE SEQUENCE [LARGE SCALE GENOMIC DNA]</scope>
    <source>
        <strain evidence="4">DSM 29961</strain>
    </source>
</reference>
<dbReference type="OrthoDB" id="1494057at2"/>
<comment type="similarity">
    <text evidence="1">Belongs to the UPF0332 family.</text>
</comment>
<proteinExistence type="inferred from homology"/>
<accession>A0A286GK87</accession>
<feature type="domain" description="HEPN" evidence="2">
    <location>
        <begin position="11"/>
        <end position="125"/>
    </location>
</feature>
<evidence type="ECO:0000313" key="3">
    <source>
        <dbReference type="EMBL" id="SOD95948.1"/>
    </source>
</evidence>
<evidence type="ECO:0000259" key="2">
    <source>
        <dbReference type="Pfam" id="PF05168"/>
    </source>
</evidence>
<evidence type="ECO:0000313" key="4">
    <source>
        <dbReference type="Proteomes" id="UP000219452"/>
    </source>
</evidence>
<dbReference type="PANTHER" id="PTHR36565">
    <property type="entry name" value="UPF0332 PROTEIN TM_1000"/>
    <property type="match status" value="1"/>
</dbReference>
<dbReference type="AlphaFoldDB" id="A0A286GK87"/>
<name>A0A286GK87_9BACT</name>
<keyword evidence="4" id="KW-1185">Reference proteome</keyword>
<dbReference type="Gene3D" id="1.20.120.330">
    <property type="entry name" value="Nucleotidyltransferases domain 2"/>
    <property type="match status" value="1"/>
</dbReference>
<dbReference type="RefSeq" id="WP_097129534.1">
    <property type="nucleotide sequence ID" value="NZ_OCNH01000005.1"/>
</dbReference>
<dbReference type="InterPro" id="IPR052226">
    <property type="entry name" value="UPF0332_toxin"/>
</dbReference>
<dbReference type="InterPro" id="IPR007842">
    <property type="entry name" value="HEPN_dom"/>
</dbReference>
<sequence>MSGTKADLINYRLERADMTLETARILIEGKDWFGAANRLYYAVYQAVSALMAQEDIRIKSHSGAKAMFELHFIKTGKVEPRWGKLYVRLSDARHESDYAAFSTFDQDDILPLLPQTQEFIDVIKRLINQ</sequence>
<dbReference type="PANTHER" id="PTHR36565:SF1">
    <property type="entry name" value="UPF0332 PROTEIN TM_1000"/>
    <property type="match status" value="1"/>
</dbReference>
<organism evidence="3 4">
    <name type="scientific">Spirosoma fluviale</name>
    <dbReference type="NCBI Taxonomy" id="1597977"/>
    <lineage>
        <taxon>Bacteria</taxon>
        <taxon>Pseudomonadati</taxon>
        <taxon>Bacteroidota</taxon>
        <taxon>Cytophagia</taxon>
        <taxon>Cytophagales</taxon>
        <taxon>Cytophagaceae</taxon>
        <taxon>Spirosoma</taxon>
    </lineage>
</organism>
<dbReference type="Proteomes" id="UP000219452">
    <property type="component" value="Unassembled WGS sequence"/>
</dbReference>
<gene>
    <name evidence="3" type="ORF">SAMN06269250_5064</name>
</gene>
<dbReference type="EMBL" id="OCNH01000005">
    <property type="protein sequence ID" value="SOD95948.1"/>
    <property type="molecule type" value="Genomic_DNA"/>
</dbReference>
<evidence type="ECO:0000256" key="1">
    <source>
        <dbReference type="ARBA" id="ARBA00038248"/>
    </source>
</evidence>
<protein>
    <submittedName>
        <fullName evidence="3">Uncharacterized protein, contains HEPN domain, UPF0332 family</fullName>
    </submittedName>
</protein>